<dbReference type="EMBL" id="MVHU01000035">
    <property type="protein sequence ID" value="ORA77194.1"/>
    <property type="molecule type" value="Genomic_DNA"/>
</dbReference>
<dbReference type="Proteomes" id="UP000192713">
    <property type="component" value="Unassembled WGS sequence"/>
</dbReference>
<proteinExistence type="predicted"/>
<reference evidence="1 2" key="1">
    <citation type="submission" date="2017-02" db="EMBL/GenBank/DDBJ databases">
        <title>The new phylogeny of genus Mycobacterium.</title>
        <authorList>
            <person name="Tortoli E."/>
            <person name="Trovato A."/>
            <person name="Cirillo D.M."/>
        </authorList>
    </citation>
    <scope>NUCLEOTIDE SEQUENCE [LARGE SCALE GENOMIC DNA]</scope>
    <source>
        <strain evidence="1 2">DSM 45093</strain>
    </source>
</reference>
<organism evidence="1 2">
    <name type="scientific">Mycolicibacter kumamotonensis</name>
    <dbReference type="NCBI Taxonomy" id="354243"/>
    <lineage>
        <taxon>Bacteria</taxon>
        <taxon>Bacillati</taxon>
        <taxon>Actinomycetota</taxon>
        <taxon>Actinomycetes</taxon>
        <taxon>Mycobacteriales</taxon>
        <taxon>Mycobacteriaceae</taxon>
        <taxon>Mycolicibacter</taxon>
    </lineage>
</organism>
<gene>
    <name evidence="1" type="ORF">BST28_18930</name>
</gene>
<evidence type="ECO:0000313" key="1">
    <source>
        <dbReference type="EMBL" id="ORA77194.1"/>
    </source>
</evidence>
<comment type="caution">
    <text evidence="1">The sequence shown here is derived from an EMBL/GenBank/DDBJ whole genome shotgun (WGS) entry which is preliminary data.</text>
</comment>
<sequence>MTGYRPSWLTGVEFIEGNHGSYHANVYNNIRAACEHPDVADSVLVTNDDFFVTSPTDRIPHYFRDTLVNHLNTPKVKRGGWWSESLHATLICLQAHGMPEPLSYELHVPFPARKQQIADVLTKFRHVTPDNPPQWRTLVGNLNHFGGTKQADVKAYHAGELNQPFHSTTTRSFQHFHEQLRYMFPEPSGHEADA</sequence>
<accession>A0A1X0DXL5</accession>
<protein>
    <submittedName>
        <fullName evidence="1">Uncharacterized protein</fullName>
    </submittedName>
</protein>
<name>A0A1X0DXL5_9MYCO</name>
<evidence type="ECO:0000313" key="2">
    <source>
        <dbReference type="Proteomes" id="UP000192713"/>
    </source>
</evidence>
<dbReference type="AlphaFoldDB" id="A0A1X0DXL5"/>